<dbReference type="Gene3D" id="3.40.720.10">
    <property type="entry name" value="Alkaline Phosphatase, subunit A"/>
    <property type="match status" value="1"/>
</dbReference>
<dbReference type="EMBL" id="CP027059">
    <property type="protein sequence ID" value="UQZ83793.1"/>
    <property type="molecule type" value="Genomic_DNA"/>
</dbReference>
<keyword evidence="7" id="KW-1185">Reference proteome</keyword>
<dbReference type="InterPro" id="IPR024607">
    <property type="entry name" value="Sulfatase_CS"/>
</dbReference>
<dbReference type="Pfam" id="PF00884">
    <property type="entry name" value="Sulfatase"/>
    <property type="match status" value="1"/>
</dbReference>
<dbReference type="EC" id="3.1.6.1" evidence="6"/>
<evidence type="ECO:0000259" key="5">
    <source>
        <dbReference type="Pfam" id="PF00884"/>
    </source>
</evidence>
<dbReference type="PANTHER" id="PTHR43108">
    <property type="entry name" value="N-ACETYLGLUCOSAMINE-6-SULFATASE FAMILY MEMBER"/>
    <property type="match status" value="1"/>
</dbReference>
<accession>A0ABY4RNS9</accession>
<reference evidence="6" key="1">
    <citation type="submission" date="2018-02" db="EMBL/GenBank/DDBJ databases">
        <authorList>
            <person name="Kim S.-K."/>
            <person name="Jung H.-I."/>
            <person name="Lee S.-W."/>
        </authorList>
    </citation>
    <scope>NUCLEOTIDE SEQUENCE</scope>
    <source>
        <strain evidence="6">SK3146</strain>
    </source>
</reference>
<keyword evidence="2" id="KW-0732">Signal</keyword>
<keyword evidence="3 6" id="KW-0378">Hydrolase</keyword>
<feature type="domain" description="Sulfatase N-terminal" evidence="5">
    <location>
        <begin position="4"/>
        <end position="342"/>
    </location>
</feature>
<dbReference type="SUPFAM" id="SSF53649">
    <property type="entry name" value="Alkaline phosphatase-like"/>
    <property type="match status" value="1"/>
</dbReference>
<reference evidence="6" key="2">
    <citation type="journal article" date="2021" name="J Anim Sci Technol">
        <title>Complete genome sequence of Paenibacillus konkukensis sp. nov. SK3146 as a potential probiotic strain.</title>
        <authorList>
            <person name="Jung H.I."/>
            <person name="Park S."/>
            <person name="Niu K.M."/>
            <person name="Lee S.W."/>
            <person name="Kothari D."/>
            <person name="Yi K.J."/>
            <person name="Kim S.K."/>
        </authorList>
    </citation>
    <scope>NUCLEOTIDE SEQUENCE</scope>
    <source>
        <strain evidence="6">SK3146</strain>
    </source>
</reference>
<evidence type="ECO:0000313" key="6">
    <source>
        <dbReference type="EMBL" id="UQZ83793.1"/>
    </source>
</evidence>
<dbReference type="PANTHER" id="PTHR43108:SF6">
    <property type="entry name" value="N-SULPHOGLUCOSAMINE SULPHOHYDROLASE"/>
    <property type="match status" value="1"/>
</dbReference>
<dbReference type="GO" id="GO:0004065">
    <property type="term" value="F:arylsulfatase activity"/>
    <property type="evidence" value="ECO:0007669"/>
    <property type="project" value="UniProtKB-EC"/>
</dbReference>
<dbReference type="CDD" id="cd16031">
    <property type="entry name" value="G6S_like"/>
    <property type="match status" value="1"/>
</dbReference>
<proteinExistence type="inferred from homology"/>
<dbReference type="RefSeq" id="WP_249865777.1">
    <property type="nucleotide sequence ID" value="NZ_CP027059.1"/>
</dbReference>
<dbReference type="Proteomes" id="UP001057134">
    <property type="component" value="Chromosome"/>
</dbReference>
<protein>
    <submittedName>
        <fullName evidence="6">Arylsulfatase</fullName>
        <ecNumber evidence="6">3.1.6.1</ecNumber>
    </submittedName>
</protein>
<evidence type="ECO:0000256" key="4">
    <source>
        <dbReference type="ARBA" id="ARBA00023180"/>
    </source>
</evidence>
<evidence type="ECO:0000256" key="2">
    <source>
        <dbReference type="ARBA" id="ARBA00022729"/>
    </source>
</evidence>
<organism evidence="6 7">
    <name type="scientific">Paenibacillus konkukensis</name>
    <dbReference type="NCBI Taxonomy" id="2020716"/>
    <lineage>
        <taxon>Bacteria</taxon>
        <taxon>Bacillati</taxon>
        <taxon>Bacillota</taxon>
        <taxon>Bacilli</taxon>
        <taxon>Bacillales</taxon>
        <taxon>Paenibacillaceae</taxon>
        <taxon>Paenibacillus</taxon>
    </lineage>
</organism>
<comment type="similarity">
    <text evidence="1">Belongs to the sulfatase family.</text>
</comment>
<name>A0ABY4RNS9_9BACL</name>
<sequence>MSRPNILFIMSDDHAAHAMSCYGSRINQTPNLDRIAEGGMRFDNCFCTNSICAPSRATILTGLYNHLNGVQTLGDKLDGRQQTVSKLLQQDGYQTAIIGKWHLGHGGDSDPTGFDYWNVLPGQGDYHQPTFIEMGTEKQYEGYVTDIITDRSIAWITERDKDRPFFLMCHHKAPHRPWLPDEKHAHLYEDIDIPEPPTFDDDYSNRAAAAEAAIMRIERDLKKRDLKIDPPEGLTGKELKSWKYQRYIKDYLRCVASIDDNVGRLLDTLDAEGIADDTIVIYTSDQGFFLGDHGWFDKRFMYEESLRMPFIVRYPREIQPGSVQDAMALNTDFAPTFLDYAGLQAPEPMQGVSLRPLMQGSVPEGWRTSMYYRYWMHLGEHGVYAHYGLRTHDYKLIYYYADALGATDAVDDPKPPEWELFDLRSDSHEMNNVYADPAYAGTVKQLTEELHRLQVEVKDTPYTAGVR</sequence>
<dbReference type="InterPro" id="IPR000917">
    <property type="entry name" value="Sulfatase_N"/>
</dbReference>
<evidence type="ECO:0000256" key="1">
    <source>
        <dbReference type="ARBA" id="ARBA00008779"/>
    </source>
</evidence>
<keyword evidence="4" id="KW-0325">Glycoprotein</keyword>
<dbReference type="PROSITE" id="PS00523">
    <property type="entry name" value="SULFATASE_1"/>
    <property type="match status" value="1"/>
</dbReference>
<evidence type="ECO:0000313" key="7">
    <source>
        <dbReference type="Proteomes" id="UP001057134"/>
    </source>
</evidence>
<dbReference type="InterPro" id="IPR017850">
    <property type="entry name" value="Alkaline_phosphatase_core_sf"/>
</dbReference>
<gene>
    <name evidence="6" type="ORF">SK3146_03000</name>
</gene>
<dbReference type="PROSITE" id="PS00149">
    <property type="entry name" value="SULFATASE_2"/>
    <property type="match status" value="1"/>
</dbReference>
<evidence type="ECO:0000256" key="3">
    <source>
        <dbReference type="ARBA" id="ARBA00022801"/>
    </source>
</evidence>